<keyword evidence="2" id="KW-0547">Nucleotide-binding</keyword>
<sequence>MASAAEKLAESLQVISDLQSKGVIAIRSTNLTRTHRERLLKAGFIKEVIKGWYIMSRPDERVGESTAWYTSFWGFCAQYLSDRFGEDWSLSPEQSLKLHAGDTAVPVQLLVRAPKAGNMKTDFPHKTSIFETRATFARGDSLVVNDGLRLFSIEEALILVPENFFKQNATDARTILAIIPDASALLARLLEGGHTSAAGRLAGAFRSIGKTRIADEIVSTMKAASHDVRMSDPFAESVTVLNAGRETSPHVHRIRLKWEAMREAVIAHFPAAQPITNDAEAYLTAMDEIYVTDAYHSLSIEGYRVSPELIEKVRSGGWNPDGDKEDLAMKDALAARGYWEAFQSVRESVRAVLEGEDVGEVAERDLTGWYRALFTPSVGAGILKAAQLAGYRNAPVYIRGSQHVPMSVEAVRECMPVFFELLRVETNPAVRVVLGHFIFVFIHPFLDGNGRTARFLMNVMLAAAGQPWTVIKVENRAAYMTALEAASVREDIVPFTKFLADALKDQETAAIG</sequence>
<dbReference type="InterPro" id="IPR040198">
    <property type="entry name" value="Fido_containing"/>
</dbReference>
<dbReference type="PANTHER" id="PTHR13504:SF38">
    <property type="entry name" value="FIDO DOMAIN-CONTAINING PROTEIN"/>
    <property type="match status" value="1"/>
</dbReference>
<dbReference type="EMBL" id="FOMW01000060">
    <property type="protein sequence ID" value="SFF30578.1"/>
    <property type="molecule type" value="Genomic_DNA"/>
</dbReference>
<evidence type="ECO:0000313" key="4">
    <source>
        <dbReference type="EMBL" id="SFF30578.1"/>
    </source>
</evidence>
<name>A0A1I2HM32_9RHOB</name>
<feature type="active site" evidence="1">
    <location>
        <position position="443"/>
    </location>
</feature>
<evidence type="ECO:0000313" key="5">
    <source>
        <dbReference type="Proteomes" id="UP000198977"/>
    </source>
</evidence>
<keyword evidence="2" id="KW-0067">ATP-binding</keyword>
<feature type="domain" description="Fido" evidence="3">
    <location>
        <begin position="361"/>
        <end position="501"/>
    </location>
</feature>
<evidence type="ECO:0000259" key="3">
    <source>
        <dbReference type="PROSITE" id="PS51459"/>
    </source>
</evidence>
<protein>
    <submittedName>
        <fullName evidence="4">Fic/DOC family protein</fullName>
    </submittedName>
</protein>
<dbReference type="Pfam" id="PF02661">
    <property type="entry name" value="Fic"/>
    <property type="match status" value="1"/>
</dbReference>
<proteinExistence type="predicted"/>
<dbReference type="AlphaFoldDB" id="A0A1I2HM32"/>
<accession>A0A1I2HM32</accession>
<dbReference type="OrthoDB" id="9813719at2"/>
<reference evidence="5" key="1">
    <citation type="submission" date="2016-10" db="EMBL/GenBank/DDBJ databases">
        <authorList>
            <person name="Varghese N."/>
            <person name="Submissions S."/>
        </authorList>
    </citation>
    <scope>NUCLEOTIDE SEQUENCE [LARGE SCALE GENOMIC DNA]</scope>
    <source>
        <strain evidence="5">DSM 11443</strain>
    </source>
</reference>
<dbReference type="SUPFAM" id="SSF140931">
    <property type="entry name" value="Fic-like"/>
    <property type="match status" value="1"/>
</dbReference>
<dbReference type="InterPro" id="IPR036597">
    <property type="entry name" value="Fido-like_dom_sf"/>
</dbReference>
<dbReference type="GO" id="GO:0005524">
    <property type="term" value="F:ATP binding"/>
    <property type="evidence" value="ECO:0007669"/>
    <property type="project" value="UniProtKB-KW"/>
</dbReference>
<dbReference type="Gene3D" id="1.10.3290.10">
    <property type="entry name" value="Fido-like domain"/>
    <property type="match status" value="1"/>
</dbReference>
<dbReference type="InterPro" id="IPR003812">
    <property type="entry name" value="Fido"/>
</dbReference>
<dbReference type="RefSeq" id="WP_093925670.1">
    <property type="nucleotide sequence ID" value="NZ_FOMW01000060.1"/>
</dbReference>
<feature type="binding site" evidence="2">
    <location>
        <begin position="447"/>
        <end position="454"/>
    </location>
    <ligand>
        <name>ATP</name>
        <dbReference type="ChEBI" id="CHEBI:30616"/>
    </ligand>
</feature>
<dbReference type="Proteomes" id="UP000198977">
    <property type="component" value="Unassembled WGS sequence"/>
</dbReference>
<dbReference type="PROSITE" id="PS51459">
    <property type="entry name" value="FIDO"/>
    <property type="match status" value="1"/>
</dbReference>
<keyword evidence="5" id="KW-1185">Reference proteome</keyword>
<dbReference type="STRING" id="74348.SAMN04488523_1602"/>
<dbReference type="PANTHER" id="PTHR13504">
    <property type="entry name" value="FIDO DOMAIN-CONTAINING PROTEIN DDB_G0283145"/>
    <property type="match status" value="1"/>
</dbReference>
<gene>
    <name evidence="4" type="ORF">SAMN04488523_1602</name>
</gene>
<organism evidence="4 5">
    <name type="scientific">Sulfitobacter brevis</name>
    <dbReference type="NCBI Taxonomy" id="74348"/>
    <lineage>
        <taxon>Bacteria</taxon>
        <taxon>Pseudomonadati</taxon>
        <taxon>Pseudomonadota</taxon>
        <taxon>Alphaproteobacteria</taxon>
        <taxon>Rhodobacterales</taxon>
        <taxon>Roseobacteraceae</taxon>
        <taxon>Sulfitobacter</taxon>
    </lineage>
</organism>
<evidence type="ECO:0000256" key="2">
    <source>
        <dbReference type="PIRSR" id="PIRSR640198-2"/>
    </source>
</evidence>
<evidence type="ECO:0000256" key="1">
    <source>
        <dbReference type="PIRSR" id="PIRSR640198-1"/>
    </source>
</evidence>